<accession>A0A4U9I0J1</accession>
<proteinExistence type="predicted"/>
<evidence type="ECO:0000313" key="2">
    <source>
        <dbReference type="Proteomes" id="UP000310719"/>
    </source>
</evidence>
<dbReference type="EMBL" id="LR590464">
    <property type="protein sequence ID" value="VTP69511.1"/>
    <property type="molecule type" value="Genomic_DNA"/>
</dbReference>
<protein>
    <submittedName>
        <fullName evidence="1">Uncharacterized protein</fullName>
    </submittedName>
</protein>
<evidence type="ECO:0000313" key="1">
    <source>
        <dbReference type="EMBL" id="VTP69511.1"/>
    </source>
</evidence>
<organism evidence="1 2">
    <name type="scientific">Leclercia adecarboxylata</name>
    <dbReference type="NCBI Taxonomy" id="83655"/>
    <lineage>
        <taxon>Bacteria</taxon>
        <taxon>Pseudomonadati</taxon>
        <taxon>Pseudomonadota</taxon>
        <taxon>Gammaproteobacteria</taxon>
        <taxon>Enterobacterales</taxon>
        <taxon>Enterobacteriaceae</taxon>
        <taxon>Leclercia</taxon>
    </lineage>
</organism>
<dbReference type="AlphaFoldDB" id="A0A4U9I0J1"/>
<name>A0A4U9I0J1_9ENTR</name>
<sequence>MASGGVGKGQRQLHFPVHVHEAFIQPETWPKLVRPDLQPLFLTLFFALVNVKAAERRLFFARFARFGGQLAARIG</sequence>
<dbReference type="Proteomes" id="UP000310719">
    <property type="component" value="Chromosome"/>
</dbReference>
<reference evidence="1 2" key="1">
    <citation type="submission" date="2019-05" db="EMBL/GenBank/DDBJ databases">
        <authorList>
            <consortium name="Pathogen Informatics"/>
        </authorList>
    </citation>
    <scope>NUCLEOTIDE SEQUENCE [LARGE SCALE GENOMIC DNA]</scope>
    <source>
        <strain evidence="1 2">NCTC13032</strain>
    </source>
</reference>
<gene>
    <name evidence="1" type="ORF">NCTC13032_04415</name>
</gene>